<dbReference type="EMBL" id="QKYT01000104">
    <property type="protein sequence ID" value="RIA93415.1"/>
    <property type="molecule type" value="Genomic_DNA"/>
</dbReference>
<evidence type="ECO:0000313" key="3">
    <source>
        <dbReference type="Proteomes" id="UP000265703"/>
    </source>
</evidence>
<feature type="region of interest" description="Disordered" evidence="1">
    <location>
        <begin position="63"/>
        <end position="88"/>
    </location>
</feature>
<protein>
    <submittedName>
        <fullName evidence="2">Uncharacterized protein</fullName>
    </submittedName>
</protein>
<sequence length="183" mass="21343">MGHLCAIDKEKEDSLNWCMNLLDKKLMYGTLHSIYKRALRKALQSNLKLLHLIRILKNFANDNSESESESEESNEVHKSNKENANVFQLQNPKIKHDKVRSAGTRRYKALNEKNQDKKTKQQRRCKKCEENELIREEVSNTAINSAIIVSLILTDELIYNKNPLDINDINNENILNVDFYEIL</sequence>
<dbReference type="Proteomes" id="UP000265703">
    <property type="component" value="Unassembled WGS sequence"/>
</dbReference>
<dbReference type="AlphaFoldDB" id="A0A397TAH7"/>
<comment type="caution">
    <text evidence="2">The sequence shown here is derived from an EMBL/GenBank/DDBJ whole genome shotgun (WGS) entry which is preliminary data.</text>
</comment>
<dbReference type="STRING" id="658196.A0A397TAH7"/>
<gene>
    <name evidence="2" type="ORF">C1645_819386</name>
</gene>
<keyword evidence="3" id="KW-1185">Reference proteome</keyword>
<dbReference type="OrthoDB" id="2365809at2759"/>
<feature type="compositionally biased region" description="Acidic residues" evidence="1">
    <location>
        <begin position="64"/>
        <end position="73"/>
    </location>
</feature>
<name>A0A397TAH7_9GLOM</name>
<proteinExistence type="predicted"/>
<organism evidence="2 3">
    <name type="scientific">Glomus cerebriforme</name>
    <dbReference type="NCBI Taxonomy" id="658196"/>
    <lineage>
        <taxon>Eukaryota</taxon>
        <taxon>Fungi</taxon>
        <taxon>Fungi incertae sedis</taxon>
        <taxon>Mucoromycota</taxon>
        <taxon>Glomeromycotina</taxon>
        <taxon>Glomeromycetes</taxon>
        <taxon>Glomerales</taxon>
        <taxon>Glomeraceae</taxon>
        <taxon>Glomus</taxon>
    </lineage>
</organism>
<evidence type="ECO:0000313" key="2">
    <source>
        <dbReference type="EMBL" id="RIA93415.1"/>
    </source>
</evidence>
<reference evidence="2 3" key="1">
    <citation type="submission" date="2018-06" db="EMBL/GenBank/DDBJ databases">
        <title>Comparative genomics reveals the genomic features of Rhizophagus irregularis, R. cerebriforme, R. diaphanum and Gigaspora rosea, and their symbiotic lifestyle signature.</title>
        <authorList>
            <person name="Morin E."/>
            <person name="San Clemente H."/>
            <person name="Chen E.C.H."/>
            <person name="De La Providencia I."/>
            <person name="Hainaut M."/>
            <person name="Kuo A."/>
            <person name="Kohler A."/>
            <person name="Murat C."/>
            <person name="Tang N."/>
            <person name="Roy S."/>
            <person name="Loubradou J."/>
            <person name="Henrissat B."/>
            <person name="Grigoriev I.V."/>
            <person name="Corradi N."/>
            <person name="Roux C."/>
            <person name="Martin F.M."/>
        </authorList>
    </citation>
    <scope>NUCLEOTIDE SEQUENCE [LARGE SCALE GENOMIC DNA]</scope>
    <source>
        <strain evidence="2 3">DAOM 227022</strain>
    </source>
</reference>
<evidence type="ECO:0000256" key="1">
    <source>
        <dbReference type="SAM" id="MobiDB-lite"/>
    </source>
</evidence>
<accession>A0A397TAH7</accession>